<dbReference type="InterPro" id="IPR036249">
    <property type="entry name" value="Thioredoxin-like_sf"/>
</dbReference>
<dbReference type="PANTHER" id="PTHR35272:SF3">
    <property type="entry name" value="THIOL:DISULFIDE INTERCHANGE PROTEIN DSBC"/>
    <property type="match status" value="1"/>
</dbReference>
<comment type="caution">
    <text evidence="10">The sequence shown here is derived from an EMBL/GenBank/DDBJ whole genome shotgun (WGS) entry which is preliminary data.</text>
</comment>
<evidence type="ECO:0000259" key="9">
    <source>
        <dbReference type="Pfam" id="PF13098"/>
    </source>
</evidence>
<dbReference type="Gene3D" id="3.40.30.10">
    <property type="entry name" value="Glutaredoxin"/>
    <property type="match status" value="1"/>
</dbReference>
<dbReference type="SUPFAM" id="SSF54423">
    <property type="entry name" value="DsbC/DsbG N-terminal domain-like"/>
    <property type="match status" value="1"/>
</dbReference>
<comment type="function">
    <text evidence="7">Required for disulfide bond formation in some periplasmic proteins. Acts by transferring its disulfide bond to other proteins and is reduced in the process.</text>
</comment>
<dbReference type="CDD" id="cd03020">
    <property type="entry name" value="DsbA_DsbC_DsbG"/>
    <property type="match status" value="1"/>
</dbReference>
<evidence type="ECO:0000256" key="4">
    <source>
        <dbReference type="ARBA" id="ARBA00022764"/>
    </source>
</evidence>
<comment type="similarity">
    <text evidence="2 7">Belongs to the thioredoxin family. DsbC subfamily.</text>
</comment>
<proteinExistence type="inferred from homology"/>
<evidence type="ECO:0000313" key="10">
    <source>
        <dbReference type="EMBL" id="MDR7150255.1"/>
    </source>
</evidence>
<evidence type="ECO:0000256" key="1">
    <source>
        <dbReference type="ARBA" id="ARBA00004418"/>
    </source>
</evidence>
<dbReference type="Pfam" id="PF13098">
    <property type="entry name" value="Thioredoxin_2"/>
    <property type="match status" value="1"/>
</dbReference>
<dbReference type="Gene3D" id="3.10.450.70">
    <property type="entry name" value="Disulphide bond isomerase, DsbC/G, N-terminal"/>
    <property type="match status" value="1"/>
</dbReference>
<evidence type="ECO:0000256" key="3">
    <source>
        <dbReference type="ARBA" id="ARBA00022729"/>
    </source>
</evidence>
<evidence type="ECO:0000259" key="8">
    <source>
        <dbReference type="Pfam" id="PF10411"/>
    </source>
</evidence>
<protein>
    <recommendedName>
        <fullName evidence="7">Thiol:disulfide interchange protein</fullName>
    </recommendedName>
</protein>
<keyword evidence="5" id="KW-1015">Disulfide bond</keyword>
<gene>
    <name evidence="10" type="ORF">J2W49_002213</name>
</gene>
<keyword evidence="4 7" id="KW-0574">Periplasm</keyword>
<feature type="domain" description="Thioredoxin-like fold" evidence="9">
    <location>
        <begin position="111"/>
        <end position="232"/>
    </location>
</feature>
<feature type="signal peptide" evidence="7">
    <location>
        <begin position="1"/>
        <end position="21"/>
    </location>
</feature>
<evidence type="ECO:0000256" key="7">
    <source>
        <dbReference type="RuleBase" id="RU364038"/>
    </source>
</evidence>
<dbReference type="InterPro" id="IPR033954">
    <property type="entry name" value="DiS-bond_Isoase_DsbC/G"/>
</dbReference>
<keyword evidence="3 7" id="KW-0732">Signal</keyword>
<dbReference type="EMBL" id="JAVDWU010000004">
    <property type="protein sequence ID" value="MDR7150255.1"/>
    <property type="molecule type" value="Genomic_DNA"/>
</dbReference>
<keyword evidence="11" id="KW-1185">Reference proteome</keyword>
<dbReference type="Proteomes" id="UP001265700">
    <property type="component" value="Unassembled WGS sequence"/>
</dbReference>
<dbReference type="InterPro" id="IPR012336">
    <property type="entry name" value="Thioredoxin-like_fold"/>
</dbReference>
<evidence type="ECO:0000256" key="5">
    <source>
        <dbReference type="ARBA" id="ARBA00023157"/>
    </source>
</evidence>
<evidence type="ECO:0000256" key="6">
    <source>
        <dbReference type="ARBA" id="ARBA00023284"/>
    </source>
</evidence>
<dbReference type="InterPro" id="IPR051470">
    <property type="entry name" value="Thiol:disulfide_interchange"/>
</dbReference>
<dbReference type="PANTHER" id="PTHR35272">
    <property type="entry name" value="THIOL:DISULFIDE INTERCHANGE PROTEIN DSBC-RELATED"/>
    <property type="match status" value="1"/>
</dbReference>
<dbReference type="InterPro" id="IPR018950">
    <property type="entry name" value="DiS-bond_isomerase_DsbC/G_N"/>
</dbReference>
<name>A0ABU1WLT5_9BURK</name>
<keyword evidence="10" id="KW-0413">Isomerase</keyword>
<evidence type="ECO:0000256" key="2">
    <source>
        <dbReference type="ARBA" id="ARBA00009813"/>
    </source>
</evidence>
<dbReference type="SUPFAM" id="SSF52833">
    <property type="entry name" value="Thioredoxin-like"/>
    <property type="match status" value="1"/>
</dbReference>
<reference evidence="10 11" key="1">
    <citation type="submission" date="2023-07" db="EMBL/GenBank/DDBJ databases">
        <title>Sorghum-associated microbial communities from plants grown in Nebraska, USA.</title>
        <authorList>
            <person name="Schachtman D."/>
        </authorList>
    </citation>
    <scope>NUCLEOTIDE SEQUENCE [LARGE SCALE GENOMIC DNA]</scope>
    <source>
        <strain evidence="10 11">4249</strain>
    </source>
</reference>
<accession>A0ABU1WLT5</accession>
<keyword evidence="6 7" id="KW-0676">Redox-active center</keyword>
<evidence type="ECO:0000313" key="11">
    <source>
        <dbReference type="Proteomes" id="UP001265700"/>
    </source>
</evidence>
<dbReference type="Pfam" id="PF10411">
    <property type="entry name" value="DsbC_N"/>
    <property type="match status" value="1"/>
</dbReference>
<sequence>MTPFKTLLVTLLAAFSLGALAQEATIRKNLAERLPNLPKIDEISKTPMNGLYEVRVNESDIFYTDAQGNFLIQGSLIDTQARVDLTAQRLDRLTSIAFKDLPLKDAFTIVRGKGTRQMAVFEDPNCSFCKRFERDLLTIDDVTVHVFLYPILGPDSADKSRNIWCAKDKGKVFLDWMVRNVTPAPAKCDVAALERNVEFGRKYRITGTPASFFVDGRRVPGAVGADQIEQALATAKP</sequence>
<organism evidence="10 11">
    <name type="scientific">Hydrogenophaga palleronii</name>
    <dbReference type="NCBI Taxonomy" id="65655"/>
    <lineage>
        <taxon>Bacteria</taxon>
        <taxon>Pseudomonadati</taxon>
        <taxon>Pseudomonadota</taxon>
        <taxon>Betaproteobacteria</taxon>
        <taxon>Burkholderiales</taxon>
        <taxon>Comamonadaceae</taxon>
        <taxon>Hydrogenophaga</taxon>
    </lineage>
</organism>
<comment type="subcellular location">
    <subcellularLocation>
        <location evidence="1 7">Periplasm</location>
    </subcellularLocation>
</comment>
<dbReference type="RefSeq" id="WP_310315589.1">
    <property type="nucleotide sequence ID" value="NZ_JAVDWU010000004.1"/>
</dbReference>
<feature type="domain" description="Disulphide bond isomerase DsbC/G N-terminal" evidence="8">
    <location>
        <begin position="19"/>
        <end position="87"/>
    </location>
</feature>
<dbReference type="InterPro" id="IPR009094">
    <property type="entry name" value="DiS-bond_isomerase_DsbC/G_N_sf"/>
</dbReference>
<dbReference type="GO" id="GO:0003756">
    <property type="term" value="F:protein disulfide isomerase activity"/>
    <property type="evidence" value="ECO:0007669"/>
    <property type="project" value="UniProtKB-EC"/>
</dbReference>
<feature type="chain" id="PRO_5044973185" description="Thiol:disulfide interchange protein" evidence="7">
    <location>
        <begin position="22"/>
        <end position="237"/>
    </location>
</feature>